<evidence type="ECO:0000313" key="2">
    <source>
        <dbReference type="Proteomes" id="UP001143192"/>
    </source>
</evidence>
<reference evidence="1" key="2">
    <citation type="submission" date="2022-04" db="EMBL/GenBank/DDBJ databases">
        <authorList>
            <person name="Fokt H."/>
            <person name="Baines J."/>
        </authorList>
    </citation>
    <scope>NUCLEOTIDE SEQUENCE</scope>
    <source>
        <strain evidence="1">KH365_2</strain>
    </source>
</reference>
<accession>A0A9X2NX09</accession>
<organism evidence="1 2">
    <name type="scientific">Bacteroides muris</name>
    <name type="common">ex Fokt et al. 2023</name>
    <dbReference type="NCBI Taxonomy" id="2937417"/>
    <lineage>
        <taxon>Bacteria</taxon>
        <taxon>Pseudomonadati</taxon>
        <taxon>Bacteroidota</taxon>
        <taxon>Bacteroidia</taxon>
        <taxon>Bacteroidales</taxon>
        <taxon>Bacteroidaceae</taxon>
        <taxon>Bacteroides</taxon>
    </lineage>
</organism>
<protein>
    <submittedName>
        <fullName evidence="1">Uncharacterized protein</fullName>
    </submittedName>
</protein>
<dbReference type="Proteomes" id="UP001143192">
    <property type="component" value="Unassembled WGS sequence"/>
</dbReference>
<name>A0A9X2NX09_9BACE</name>
<comment type="caution">
    <text evidence="1">The sequence shown here is derived from an EMBL/GenBank/DDBJ whole genome shotgun (WGS) entry which is preliminary data.</text>
</comment>
<keyword evidence="2" id="KW-1185">Reference proteome</keyword>
<reference evidence="1" key="1">
    <citation type="journal article" date="2022" name="Arch. Microbiol.">
        <title>Bacteroides muris sp. nov. isolated from the cecum of wild-derived house mice.</title>
        <authorList>
            <person name="Fokt H."/>
            <person name="Unni R."/>
            <person name="Repnik U."/>
            <person name="Schmitz R.A."/>
            <person name="Bramkamp M."/>
            <person name="Baines J.F."/>
            <person name="Unterweger D."/>
        </authorList>
    </citation>
    <scope>NUCLEOTIDE SEQUENCE</scope>
    <source>
        <strain evidence="1">KH365_2</strain>
    </source>
</reference>
<dbReference type="AlphaFoldDB" id="A0A9X2NX09"/>
<evidence type="ECO:0000313" key="1">
    <source>
        <dbReference type="EMBL" id="MCR6506242.1"/>
    </source>
</evidence>
<proteinExistence type="predicted"/>
<sequence>MKRVLIMLICCTLSLIAYSQVPLVRYHLIYENENSQTNNRQQQKYTTVAGYYYDSYTQRFKRIKIKVNSVNSFTGTIIYLKSIYLPEYERWMSEDGATASKVNAYLDGEDLANNFEWKINSSKGIIYFNY</sequence>
<dbReference type="EMBL" id="JAMZED010000066">
    <property type="protein sequence ID" value="MCR6506242.1"/>
    <property type="molecule type" value="Genomic_DNA"/>
</dbReference>
<gene>
    <name evidence="1" type="ORF">M1B79_16645</name>
</gene>
<dbReference type="RefSeq" id="WP_257932449.1">
    <property type="nucleotide sequence ID" value="NZ_JAMZED010000066.1"/>
</dbReference>